<accession>A0ABR8PU33</accession>
<proteinExistence type="predicted"/>
<dbReference type="RefSeq" id="WP_143316175.1">
    <property type="nucleotide sequence ID" value="NZ_JACSRA010000013.1"/>
</dbReference>
<evidence type="ECO:0000313" key="2">
    <source>
        <dbReference type="Proteomes" id="UP000627781"/>
    </source>
</evidence>
<comment type="caution">
    <text evidence="1">The sequence shown here is derived from an EMBL/GenBank/DDBJ whole genome shotgun (WGS) entry which is preliminary data.</text>
</comment>
<dbReference type="Proteomes" id="UP000627781">
    <property type="component" value="Unassembled WGS sequence"/>
</dbReference>
<evidence type="ECO:0000313" key="1">
    <source>
        <dbReference type="EMBL" id="MBD7911671.1"/>
    </source>
</evidence>
<sequence length="134" mass="15817">MRFLADSKEYSLDKEHFGDFLNDEENPIKDIDEDYILEILKGKKLDFEKAYYNYSCVNCKSEKQGKSKAYEFYEYHFYLYTKDGVVVSNSFQTEEGESYARLEKVGKVNNSYIVSIIICAECGYFEIEIEEFEV</sequence>
<organism evidence="1 2">
    <name type="scientific">Clostridium cibarium</name>
    <dbReference type="NCBI Taxonomy" id="2762247"/>
    <lineage>
        <taxon>Bacteria</taxon>
        <taxon>Bacillati</taxon>
        <taxon>Bacillota</taxon>
        <taxon>Clostridia</taxon>
        <taxon>Eubacteriales</taxon>
        <taxon>Clostridiaceae</taxon>
        <taxon>Clostridium</taxon>
    </lineage>
</organism>
<reference evidence="1 2" key="1">
    <citation type="submission" date="2020-08" db="EMBL/GenBank/DDBJ databases">
        <title>A Genomic Blueprint of the Chicken Gut Microbiome.</title>
        <authorList>
            <person name="Gilroy R."/>
            <person name="Ravi A."/>
            <person name="Getino M."/>
            <person name="Pursley I."/>
            <person name="Horton D.L."/>
            <person name="Alikhan N.-F."/>
            <person name="Baker D."/>
            <person name="Gharbi K."/>
            <person name="Hall N."/>
            <person name="Watson M."/>
            <person name="Adriaenssens E.M."/>
            <person name="Foster-Nyarko E."/>
            <person name="Jarju S."/>
            <person name="Secka A."/>
            <person name="Antonio M."/>
            <person name="Oren A."/>
            <person name="Chaudhuri R."/>
            <person name="La Ragione R.M."/>
            <person name="Hildebrand F."/>
            <person name="Pallen M.J."/>
        </authorList>
    </citation>
    <scope>NUCLEOTIDE SEQUENCE [LARGE SCALE GENOMIC DNA]</scope>
    <source>
        <strain evidence="1 2">Sa3CVN1</strain>
    </source>
</reference>
<dbReference type="InterPro" id="IPR024210">
    <property type="entry name" value="DUF3785"/>
</dbReference>
<dbReference type="EMBL" id="JACSRA010000013">
    <property type="protein sequence ID" value="MBD7911671.1"/>
    <property type="molecule type" value="Genomic_DNA"/>
</dbReference>
<name>A0ABR8PU33_9CLOT</name>
<dbReference type="Pfam" id="PF12653">
    <property type="entry name" value="DUF3785"/>
    <property type="match status" value="1"/>
</dbReference>
<protein>
    <submittedName>
        <fullName evidence="1">DUF3785 family protein</fullName>
    </submittedName>
</protein>
<keyword evidence="2" id="KW-1185">Reference proteome</keyword>
<gene>
    <name evidence="1" type="ORF">H9661_09910</name>
</gene>